<comment type="caution">
    <text evidence="9">The sequence shown here is derived from an EMBL/GenBank/DDBJ whole genome shotgun (WGS) entry which is preliminary data.</text>
</comment>
<dbReference type="Pfam" id="PF05648">
    <property type="entry name" value="PEX11"/>
    <property type="match status" value="1"/>
</dbReference>
<comment type="similarity">
    <text evidence="3">Belongs to the peroxin-11 family.</text>
</comment>
<evidence type="ECO:0000313" key="10">
    <source>
        <dbReference type="Proteomes" id="UP000250321"/>
    </source>
</evidence>
<proteinExistence type="inferred from homology"/>
<dbReference type="AlphaFoldDB" id="A0A314Z4E8"/>
<name>A0A314Z4E8_PRUYE</name>
<evidence type="ECO:0000313" key="9">
    <source>
        <dbReference type="EMBL" id="PQQ13600.1"/>
    </source>
</evidence>
<dbReference type="PANTHER" id="PTHR12652">
    <property type="entry name" value="PEROXISOMAL BIOGENESIS FACTOR 11"/>
    <property type="match status" value="1"/>
</dbReference>
<organism evidence="9 10">
    <name type="scientific">Prunus yedoensis var. nudiflora</name>
    <dbReference type="NCBI Taxonomy" id="2094558"/>
    <lineage>
        <taxon>Eukaryota</taxon>
        <taxon>Viridiplantae</taxon>
        <taxon>Streptophyta</taxon>
        <taxon>Embryophyta</taxon>
        <taxon>Tracheophyta</taxon>
        <taxon>Spermatophyta</taxon>
        <taxon>Magnoliopsida</taxon>
        <taxon>eudicotyledons</taxon>
        <taxon>Gunneridae</taxon>
        <taxon>Pentapetalae</taxon>
        <taxon>rosids</taxon>
        <taxon>fabids</taxon>
        <taxon>Rosales</taxon>
        <taxon>Rosaceae</taxon>
        <taxon>Amygdaloideae</taxon>
        <taxon>Amygdaleae</taxon>
        <taxon>Prunus</taxon>
    </lineage>
</organism>
<dbReference type="PANTHER" id="PTHR12652:SF50">
    <property type="entry name" value="PEROXIN 11"/>
    <property type="match status" value="1"/>
</dbReference>
<feature type="compositionally biased region" description="Polar residues" evidence="8">
    <location>
        <begin position="1"/>
        <end position="23"/>
    </location>
</feature>
<comment type="function">
    <text evidence="1">Involved in peroxisomal proliferation. Promotes peroxisomal duplication, aggregation or elongation without fission.</text>
</comment>
<keyword evidence="7" id="KW-0576">Peroxisome</keyword>
<evidence type="ECO:0000256" key="8">
    <source>
        <dbReference type="SAM" id="MobiDB-lite"/>
    </source>
</evidence>
<comment type="subcellular location">
    <subcellularLocation>
        <location evidence="2">Peroxisome membrane</location>
        <topology evidence="2">Multi-pass membrane protein</topology>
    </subcellularLocation>
</comment>
<evidence type="ECO:0000256" key="2">
    <source>
        <dbReference type="ARBA" id="ARBA00004585"/>
    </source>
</evidence>
<evidence type="ECO:0000256" key="6">
    <source>
        <dbReference type="ARBA" id="ARBA00023136"/>
    </source>
</evidence>
<evidence type="ECO:0000256" key="4">
    <source>
        <dbReference type="ARBA" id="ARBA00011340"/>
    </source>
</evidence>
<dbReference type="EMBL" id="PJQY01000291">
    <property type="protein sequence ID" value="PQQ13600.1"/>
    <property type="molecule type" value="Genomic_DNA"/>
</dbReference>
<gene>
    <name evidence="9" type="ORF">Pyn_34282</name>
</gene>
<accession>A0A314Z4E8</accession>
<evidence type="ECO:0000256" key="1">
    <source>
        <dbReference type="ARBA" id="ARBA00002503"/>
    </source>
</evidence>
<dbReference type="GO" id="GO:0005778">
    <property type="term" value="C:peroxisomal membrane"/>
    <property type="evidence" value="ECO:0007669"/>
    <property type="project" value="UniProtKB-SubCell"/>
</dbReference>
<reference evidence="9 10" key="1">
    <citation type="submission" date="2018-02" db="EMBL/GenBank/DDBJ databases">
        <title>Draft genome of wild Prunus yedoensis var. nudiflora.</title>
        <authorList>
            <person name="Baek S."/>
            <person name="Kim J.-H."/>
            <person name="Choi K."/>
            <person name="Kim G.-B."/>
            <person name="Cho A."/>
            <person name="Jang H."/>
            <person name="Shin C.-H."/>
            <person name="Yu H.-J."/>
            <person name="Mun J.-H."/>
        </authorList>
    </citation>
    <scope>NUCLEOTIDE SEQUENCE [LARGE SCALE GENOMIC DNA]</scope>
    <source>
        <strain evidence="10">cv. Jeju island</strain>
        <tissue evidence="9">Leaf</tissue>
    </source>
</reference>
<protein>
    <submittedName>
        <fullName evidence="9">Peroxisomal membrane protein 11A</fullName>
    </submittedName>
</protein>
<keyword evidence="10" id="KW-1185">Reference proteome</keyword>
<evidence type="ECO:0000256" key="3">
    <source>
        <dbReference type="ARBA" id="ARBA00008194"/>
    </source>
</evidence>
<evidence type="ECO:0000256" key="7">
    <source>
        <dbReference type="ARBA" id="ARBA00023140"/>
    </source>
</evidence>
<sequence length="262" mass="29074">MDSKASTTATPLLNQEKPNNLPSNPKKERDFLNHVEAYLAKRDGVDKLLKISRYAAKIILASSALPETLTLTHRLKSFDSSVGVSRKAFRLGKFVQDVNALRNSSFDSNEDLVLTLIAYGGEGLYFFVEQFIWLAKSGLIDSKHSRSLQKISAWAEFIGYVGSISLKFKDLNRISEDEKCLKSSIEIAITRGNKCQEEKERLSKLCEKKLLKRLSVVQDAADALMALADIRDGDGLFLGPLSISLSGMLSALISTHKNWVSC</sequence>
<comment type="subunit">
    <text evidence="4">Homooligomer. Interacts with ARC5 and FIS1B on peroxisomes.</text>
</comment>
<keyword evidence="6" id="KW-0472">Membrane</keyword>
<dbReference type="OrthoDB" id="411017at2759"/>
<dbReference type="Proteomes" id="UP000250321">
    <property type="component" value="Unassembled WGS sequence"/>
</dbReference>
<dbReference type="STRING" id="2094558.A0A314Z4E8"/>
<dbReference type="InterPro" id="IPR008733">
    <property type="entry name" value="PEX11"/>
</dbReference>
<keyword evidence="5" id="KW-0962">Peroxisome biogenesis</keyword>
<dbReference type="GO" id="GO:0016559">
    <property type="term" value="P:peroxisome fission"/>
    <property type="evidence" value="ECO:0007669"/>
    <property type="project" value="InterPro"/>
</dbReference>
<feature type="region of interest" description="Disordered" evidence="8">
    <location>
        <begin position="1"/>
        <end position="27"/>
    </location>
</feature>
<dbReference type="GO" id="GO:0042802">
    <property type="term" value="F:identical protein binding"/>
    <property type="evidence" value="ECO:0007669"/>
    <property type="project" value="UniProtKB-ARBA"/>
</dbReference>
<dbReference type="GO" id="GO:0044375">
    <property type="term" value="P:regulation of peroxisome size"/>
    <property type="evidence" value="ECO:0007669"/>
    <property type="project" value="UniProtKB-ARBA"/>
</dbReference>
<evidence type="ECO:0000256" key="5">
    <source>
        <dbReference type="ARBA" id="ARBA00022593"/>
    </source>
</evidence>